<protein>
    <submittedName>
        <fullName evidence="1">Uncharacterized protein</fullName>
    </submittedName>
</protein>
<comment type="caution">
    <text evidence="1">The sequence shown here is derived from an EMBL/GenBank/DDBJ whole genome shotgun (WGS) entry which is preliminary data.</text>
</comment>
<evidence type="ECO:0000313" key="1">
    <source>
        <dbReference type="EMBL" id="KAK8897669.1"/>
    </source>
</evidence>
<dbReference type="EMBL" id="JAPFFF010000002">
    <property type="protein sequence ID" value="KAK8897669.1"/>
    <property type="molecule type" value="Genomic_DNA"/>
</dbReference>
<accession>A0ABR2L2T5</accession>
<evidence type="ECO:0000313" key="2">
    <source>
        <dbReference type="Proteomes" id="UP001470230"/>
    </source>
</evidence>
<gene>
    <name evidence="1" type="ORF">M9Y10_015632</name>
</gene>
<keyword evidence="2" id="KW-1185">Reference proteome</keyword>
<proteinExistence type="predicted"/>
<name>A0ABR2L2T5_9EUKA</name>
<sequence>MRSIILKSNVFECLPGVYKKCKFVIIPYIEDLFNNSKKEMKRDNYDTYYDLVSRLNYGSKSLMDYSLCLNWLNVLWYDFKYRFDIQQFLSYISEYDDVDELPFKSSDSINKEELFEKKELFFSELIKFILKLKKEDNSLIFGRNKVFINKNKKLVPKSEIVEFNWNKEAKSIIFEWMGIVKYDYKNKMLSDGLKHLYWMMKFDEFPIENSIHAIEDRITETNSIRFMKYVIQGNEKRELMYKFSEKLLDIPTDIAEFSIDIFQSKKQECNIENIINSMFRKADELIFDKLIEKMN</sequence>
<organism evidence="1 2">
    <name type="scientific">Tritrichomonas musculus</name>
    <dbReference type="NCBI Taxonomy" id="1915356"/>
    <lineage>
        <taxon>Eukaryota</taxon>
        <taxon>Metamonada</taxon>
        <taxon>Parabasalia</taxon>
        <taxon>Tritrichomonadida</taxon>
        <taxon>Tritrichomonadidae</taxon>
        <taxon>Tritrichomonas</taxon>
    </lineage>
</organism>
<reference evidence="1 2" key="1">
    <citation type="submission" date="2024-04" db="EMBL/GenBank/DDBJ databases">
        <title>Tritrichomonas musculus Genome.</title>
        <authorList>
            <person name="Alves-Ferreira E."/>
            <person name="Grigg M."/>
            <person name="Lorenzi H."/>
            <person name="Galac M."/>
        </authorList>
    </citation>
    <scope>NUCLEOTIDE SEQUENCE [LARGE SCALE GENOMIC DNA]</scope>
    <source>
        <strain evidence="1 2">EAF2021</strain>
    </source>
</reference>
<dbReference type="Proteomes" id="UP001470230">
    <property type="component" value="Unassembled WGS sequence"/>
</dbReference>